<proteinExistence type="predicted"/>
<sequence>MEESGAALLVAWRKRGKAGTVGAAAVWLAVAERSSCYGWVSGEEEGNGATTGGVLGVMGLLPERKGR</sequence>
<dbReference type="EMBL" id="JAPFFI010000007">
    <property type="protein sequence ID" value="KAJ6389496.1"/>
    <property type="molecule type" value="Genomic_DNA"/>
</dbReference>
<reference evidence="1" key="2">
    <citation type="journal article" date="2023" name="Int. J. Mol. Sci.">
        <title>De Novo Assembly and Annotation of 11 Diverse Shrub Willow (Salix) Genomes Reveals Novel Gene Organization in Sex-Linked Regions.</title>
        <authorList>
            <person name="Hyden B."/>
            <person name="Feng K."/>
            <person name="Yates T.B."/>
            <person name="Jawdy S."/>
            <person name="Cereghino C."/>
            <person name="Smart L.B."/>
            <person name="Muchero W."/>
        </authorList>
    </citation>
    <scope>NUCLEOTIDE SEQUENCE</scope>
    <source>
        <tissue evidence="1">Shoot tip</tissue>
    </source>
</reference>
<protein>
    <recommendedName>
        <fullName evidence="3">Secreted protein</fullName>
    </recommendedName>
</protein>
<gene>
    <name evidence="1" type="ORF">OIU77_027760</name>
</gene>
<reference evidence="1" key="1">
    <citation type="submission" date="2022-10" db="EMBL/GenBank/DDBJ databases">
        <authorList>
            <person name="Hyden B.L."/>
            <person name="Feng K."/>
            <person name="Yates T."/>
            <person name="Jawdy S."/>
            <person name="Smart L.B."/>
            <person name="Muchero W."/>
        </authorList>
    </citation>
    <scope>NUCLEOTIDE SEQUENCE</scope>
    <source>
        <tissue evidence="1">Shoot tip</tissue>
    </source>
</reference>
<name>A0ABQ9BSG7_9ROSI</name>
<feature type="non-terminal residue" evidence="1">
    <location>
        <position position="67"/>
    </location>
</feature>
<keyword evidence="2" id="KW-1185">Reference proteome</keyword>
<comment type="caution">
    <text evidence="1">The sequence shown here is derived from an EMBL/GenBank/DDBJ whole genome shotgun (WGS) entry which is preliminary data.</text>
</comment>
<accession>A0ABQ9BSG7</accession>
<evidence type="ECO:0008006" key="3">
    <source>
        <dbReference type="Google" id="ProtNLM"/>
    </source>
</evidence>
<evidence type="ECO:0000313" key="2">
    <source>
        <dbReference type="Proteomes" id="UP001141253"/>
    </source>
</evidence>
<evidence type="ECO:0000313" key="1">
    <source>
        <dbReference type="EMBL" id="KAJ6389496.1"/>
    </source>
</evidence>
<organism evidence="1 2">
    <name type="scientific">Salix suchowensis</name>
    <dbReference type="NCBI Taxonomy" id="1278906"/>
    <lineage>
        <taxon>Eukaryota</taxon>
        <taxon>Viridiplantae</taxon>
        <taxon>Streptophyta</taxon>
        <taxon>Embryophyta</taxon>
        <taxon>Tracheophyta</taxon>
        <taxon>Spermatophyta</taxon>
        <taxon>Magnoliopsida</taxon>
        <taxon>eudicotyledons</taxon>
        <taxon>Gunneridae</taxon>
        <taxon>Pentapetalae</taxon>
        <taxon>rosids</taxon>
        <taxon>fabids</taxon>
        <taxon>Malpighiales</taxon>
        <taxon>Salicaceae</taxon>
        <taxon>Saliceae</taxon>
        <taxon>Salix</taxon>
    </lineage>
</organism>
<dbReference type="Proteomes" id="UP001141253">
    <property type="component" value="Chromosome 3"/>
</dbReference>